<evidence type="ECO:0000313" key="2">
    <source>
        <dbReference type="Proteomes" id="UP001041814"/>
    </source>
</evidence>
<evidence type="ECO:0008006" key="3">
    <source>
        <dbReference type="Google" id="ProtNLM"/>
    </source>
</evidence>
<reference evidence="1" key="2">
    <citation type="journal article" date="2020" name="Microorganisms">
        <title>Osmotic Adaptation and Compatible Solute Biosynthesis of Phototrophic Bacteria as Revealed from Genome Analyses.</title>
        <authorList>
            <person name="Imhoff J.F."/>
            <person name="Rahn T."/>
            <person name="Kunzel S."/>
            <person name="Keller A."/>
            <person name="Neulinger S.C."/>
        </authorList>
    </citation>
    <scope>NUCLEOTIDE SEQUENCE</scope>
    <source>
        <strain evidence="1">IM 151</strain>
    </source>
</reference>
<sequence>MNEQEAAALVAVGTVQKLSGLSANGAKIRALLVGADDYTPKLKSKIFLALHTDSSGKSCSLGPSVGYQKVGDASGMHGIALALAITLGLDAEKFMRDNYTAALAGYYAYSDFQTERFKGILEMSELTCERQEAKLLTGAATLSANLATAIQFALRDK</sequence>
<comment type="caution">
    <text evidence="1">The sequence shown here is derived from an EMBL/GenBank/DDBJ whole genome shotgun (WGS) entry which is preliminary data.</text>
</comment>
<organism evidence="1 2">
    <name type="scientific">Rubrivivax gelatinosus</name>
    <name type="common">Rhodocyclus gelatinosus</name>
    <name type="synonym">Rhodopseudomonas gelatinosa</name>
    <dbReference type="NCBI Taxonomy" id="28068"/>
    <lineage>
        <taxon>Bacteria</taxon>
        <taxon>Pseudomonadati</taxon>
        <taxon>Pseudomonadota</taxon>
        <taxon>Betaproteobacteria</taxon>
        <taxon>Burkholderiales</taxon>
        <taxon>Sphaerotilaceae</taxon>
        <taxon>Rubrivivax</taxon>
    </lineage>
</organism>
<protein>
    <recommendedName>
        <fullName evidence="3">N-acetylmuramoyl-L-alanine amidase</fullName>
    </recommendedName>
</protein>
<name>A0ABS1DY13_RUBGE</name>
<dbReference type="Proteomes" id="UP001041814">
    <property type="component" value="Unassembled WGS sequence"/>
</dbReference>
<proteinExistence type="predicted"/>
<evidence type="ECO:0000313" key="1">
    <source>
        <dbReference type="EMBL" id="MBK1714984.1"/>
    </source>
</evidence>
<keyword evidence="2" id="KW-1185">Reference proteome</keyword>
<gene>
    <name evidence="1" type="ORF">CKO43_19665</name>
</gene>
<reference evidence="1" key="1">
    <citation type="submission" date="2017-08" db="EMBL/GenBank/DDBJ databases">
        <authorList>
            <person name="Imhoff J.F."/>
            <person name="Rahn T."/>
            <person name="Kuenzel S."/>
            <person name="Neulinger S.C."/>
        </authorList>
    </citation>
    <scope>NUCLEOTIDE SEQUENCE</scope>
    <source>
        <strain evidence="1">IM 151</strain>
    </source>
</reference>
<accession>A0ABS1DY13</accession>
<dbReference type="EMBL" id="NRRU01000090">
    <property type="protein sequence ID" value="MBK1714984.1"/>
    <property type="molecule type" value="Genomic_DNA"/>
</dbReference>